<keyword evidence="1" id="KW-0436">Ligase</keyword>
<evidence type="ECO:0000256" key="6">
    <source>
        <dbReference type="PROSITE-ProRule" id="PRU00409"/>
    </source>
</evidence>
<keyword evidence="3 6" id="KW-0067">ATP-binding</keyword>
<dbReference type="InterPro" id="IPR005483">
    <property type="entry name" value="CPSase_dom"/>
</dbReference>
<keyword evidence="9" id="KW-1185">Reference proteome</keyword>
<protein>
    <recommendedName>
        <fullName evidence="4">carbamoyl-phosphate synthase (ammonia)</fullName>
        <ecNumber evidence="4">6.3.4.16</ecNumber>
    </recommendedName>
</protein>
<name>A0ABN9KWQ5_9NEOB</name>
<dbReference type="Pfam" id="PF02786">
    <property type="entry name" value="CPSase_L_D2"/>
    <property type="match status" value="1"/>
</dbReference>
<comment type="catalytic activity">
    <reaction evidence="5">
        <text>hydrogencarbonate + NH4(+) + 2 ATP = carbamoyl phosphate + 2 ADP + phosphate + 2 H(+)</text>
        <dbReference type="Rhea" id="RHEA:18029"/>
        <dbReference type="ChEBI" id="CHEBI:15378"/>
        <dbReference type="ChEBI" id="CHEBI:17544"/>
        <dbReference type="ChEBI" id="CHEBI:28938"/>
        <dbReference type="ChEBI" id="CHEBI:30616"/>
        <dbReference type="ChEBI" id="CHEBI:43474"/>
        <dbReference type="ChEBI" id="CHEBI:58228"/>
        <dbReference type="ChEBI" id="CHEBI:456216"/>
        <dbReference type="EC" id="6.3.4.16"/>
    </reaction>
</comment>
<sequence>MRHISRTGSSVEFDWCAVSSIRSLREVGKKTVVVNCNPETVSTDFDECDKLYFEELSQERILDVYQQEQCDGCIISVGGQIPNNLAVPLHKNGVKIMGTSPLQIDRAEDRSTFSAILDELKIAQAPWKAVNSLDDALQFTKTVGYPCLLRPSYVLSGSAMNVVYGDEELKNFLAEATRVSQAHPVVITKFIEGAREVEMDAVAKEGRVICNAISEHVEDAGVHSGDATLMIPTQTISQGALEKVKIATKKIANAFEISGPFNVQFLVRGNDVLAPMFSWPRLRGADPVLRCEMASTGEVACYGQNIYSAFLKAMISTGFKLPQKGILIGIQVSTTELDILTL</sequence>
<accession>A0ABN9KWQ5</accession>
<dbReference type="SUPFAM" id="SSF52440">
    <property type="entry name" value="PreATP-grasp domain"/>
    <property type="match status" value="1"/>
</dbReference>
<feature type="domain" description="ATP-grasp" evidence="7">
    <location>
        <begin position="114"/>
        <end position="315"/>
    </location>
</feature>
<dbReference type="InterPro" id="IPR016185">
    <property type="entry name" value="PreATP-grasp_dom_sf"/>
</dbReference>
<reference evidence="8" key="1">
    <citation type="submission" date="2023-07" db="EMBL/GenBank/DDBJ databases">
        <authorList>
            <person name="Stuckert A."/>
        </authorList>
    </citation>
    <scope>NUCLEOTIDE SEQUENCE</scope>
</reference>
<dbReference type="InterPro" id="IPR058047">
    <property type="entry name" value="CPSase_preATP-grasp"/>
</dbReference>
<dbReference type="EC" id="6.3.4.16" evidence="4"/>
<evidence type="ECO:0000256" key="4">
    <source>
        <dbReference type="ARBA" id="ARBA00044063"/>
    </source>
</evidence>
<dbReference type="InterPro" id="IPR005479">
    <property type="entry name" value="CPAse_ATP-bd"/>
</dbReference>
<gene>
    <name evidence="8" type="ORF">RIMI_LOCUS2977513</name>
</gene>
<evidence type="ECO:0000313" key="9">
    <source>
        <dbReference type="Proteomes" id="UP001176940"/>
    </source>
</evidence>
<evidence type="ECO:0000256" key="1">
    <source>
        <dbReference type="ARBA" id="ARBA00022598"/>
    </source>
</evidence>
<dbReference type="Pfam" id="PF25596">
    <property type="entry name" value="CPSase_L_D1"/>
    <property type="match status" value="1"/>
</dbReference>
<dbReference type="PANTHER" id="PTHR11405">
    <property type="entry name" value="CARBAMOYLTRANSFERASE FAMILY MEMBER"/>
    <property type="match status" value="1"/>
</dbReference>
<keyword evidence="2 6" id="KW-0547">Nucleotide-binding</keyword>
<evidence type="ECO:0000313" key="8">
    <source>
        <dbReference type="EMBL" id="CAJ0927165.1"/>
    </source>
</evidence>
<evidence type="ECO:0000256" key="5">
    <source>
        <dbReference type="ARBA" id="ARBA00047359"/>
    </source>
</evidence>
<dbReference type="PROSITE" id="PS50975">
    <property type="entry name" value="ATP_GRASP"/>
    <property type="match status" value="1"/>
</dbReference>
<dbReference type="Proteomes" id="UP001176940">
    <property type="component" value="Unassembled WGS sequence"/>
</dbReference>
<dbReference type="EMBL" id="CAUEEQ010004336">
    <property type="protein sequence ID" value="CAJ0927165.1"/>
    <property type="molecule type" value="Genomic_DNA"/>
</dbReference>
<dbReference type="Gene3D" id="3.40.50.20">
    <property type="match status" value="1"/>
</dbReference>
<evidence type="ECO:0000259" key="7">
    <source>
        <dbReference type="PROSITE" id="PS50975"/>
    </source>
</evidence>
<organism evidence="8 9">
    <name type="scientific">Ranitomeya imitator</name>
    <name type="common">mimic poison frog</name>
    <dbReference type="NCBI Taxonomy" id="111125"/>
    <lineage>
        <taxon>Eukaryota</taxon>
        <taxon>Metazoa</taxon>
        <taxon>Chordata</taxon>
        <taxon>Craniata</taxon>
        <taxon>Vertebrata</taxon>
        <taxon>Euteleostomi</taxon>
        <taxon>Amphibia</taxon>
        <taxon>Batrachia</taxon>
        <taxon>Anura</taxon>
        <taxon>Neobatrachia</taxon>
        <taxon>Hyloidea</taxon>
        <taxon>Dendrobatidae</taxon>
        <taxon>Dendrobatinae</taxon>
        <taxon>Ranitomeya</taxon>
    </lineage>
</organism>
<evidence type="ECO:0000256" key="2">
    <source>
        <dbReference type="ARBA" id="ARBA00022741"/>
    </source>
</evidence>
<evidence type="ECO:0000256" key="3">
    <source>
        <dbReference type="ARBA" id="ARBA00022840"/>
    </source>
</evidence>
<dbReference type="InterPro" id="IPR011761">
    <property type="entry name" value="ATP-grasp"/>
</dbReference>
<dbReference type="PROSITE" id="PS00866">
    <property type="entry name" value="CPSASE_1"/>
    <property type="match status" value="1"/>
</dbReference>
<comment type="caution">
    <text evidence="8">The sequence shown here is derived from an EMBL/GenBank/DDBJ whole genome shotgun (WGS) entry which is preliminary data.</text>
</comment>
<dbReference type="SUPFAM" id="SSF56059">
    <property type="entry name" value="Glutathione synthetase ATP-binding domain-like"/>
    <property type="match status" value="1"/>
</dbReference>
<dbReference type="PRINTS" id="PR00098">
    <property type="entry name" value="CPSASE"/>
</dbReference>
<dbReference type="PANTHER" id="PTHR11405:SF53">
    <property type="entry name" value="CARBAMOYL-PHOSPHATE SYNTHASE [AMMONIA], MITOCHONDRIAL"/>
    <property type="match status" value="1"/>
</dbReference>
<proteinExistence type="predicted"/>
<dbReference type="Gene3D" id="3.30.470.20">
    <property type="entry name" value="ATP-grasp fold, B domain"/>
    <property type="match status" value="2"/>
</dbReference>